<feature type="transmembrane region" description="Helical" evidence="1">
    <location>
        <begin position="56"/>
        <end position="75"/>
    </location>
</feature>
<gene>
    <name evidence="2" type="ORF">Nepgr_025686</name>
</gene>
<evidence type="ECO:0000256" key="1">
    <source>
        <dbReference type="SAM" id="Phobius"/>
    </source>
</evidence>
<reference evidence="2" key="1">
    <citation type="submission" date="2023-05" db="EMBL/GenBank/DDBJ databases">
        <title>Nepenthes gracilis genome sequencing.</title>
        <authorList>
            <person name="Fukushima K."/>
        </authorList>
    </citation>
    <scope>NUCLEOTIDE SEQUENCE</scope>
    <source>
        <strain evidence="2">SING2019-196</strain>
    </source>
</reference>
<dbReference type="AlphaFoldDB" id="A0AAD3T6S9"/>
<proteinExistence type="predicted"/>
<keyword evidence="3" id="KW-1185">Reference proteome</keyword>
<evidence type="ECO:0000313" key="3">
    <source>
        <dbReference type="Proteomes" id="UP001279734"/>
    </source>
</evidence>
<dbReference type="EMBL" id="BSYO01000027">
    <property type="protein sequence ID" value="GMH23843.1"/>
    <property type="molecule type" value="Genomic_DNA"/>
</dbReference>
<comment type="caution">
    <text evidence="2">The sequence shown here is derived from an EMBL/GenBank/DDBJ whole genome shotgun (WGS) entry which is preliminary data.</text>
</comment>
<sequence length="89" mass="9772">MQVWEKGNSEIHNSSISADLLKLASAGAFTHDWRSPPEHDDCSGEGWQCPMKSMQLMAFGCFLSSTLSSIGKLIWTNKQRKTDKIVGGG</sequence>
<keyword evidence="1" id="KW-0812">Transmembrane</keyword>
<name>A0AAD3T6S9_NEPGR</name>
<dbReference type="Proteomes" id="UP001279734">
    <property type="component" value="Unassembled WGS sequence"/>
</dbReference>
<evidence type="ECO:0000313" key="2">
    <source>
        <dbReference type="EMBL" id="GMH23843.1"/>
    </source>
</evidence>
<organism evidence="2 3">
    <name type="scientific">Nepenthes gracilis</name>
    <name type="common">Slender pitcher plant</name>
    <dbReference type="NCBI Taxonomy" id="150966"/>
    <lineage>
        <taxon>Eukaryota</taxon>
        <taxon>Viridiplantae</taxon>
        <taxon>Streptophyta</taxon>
        <taxon>Embryophyta</taxon>
        <taxon>Tracheophyta</taxon>
        <taxon>Spermatophyta</taxon>
        <taxon>Magnoliopsida</taxon>
        <taxon>eudicotyledons</taxon>
        <taxon>Gunneridae</taxon>
        <taxon>Pentapetalae</taxon>
        <taxon>Caryophyllales</taxon>
        <taxon>Nepenthaceae</taxon>
        <taxon>Nepenthes</taxon>
    </lineage>
</organism>
<protein>
    <submittedName>
        <fullName evidence="2">Uncharacterized protein</fullName>
    </submittedName>
</protein>
<keyword evidence="1" id="KW-0472">Membrane</keyword>
<keyword evidence="1" id="KW-1133">Transmembrane helix</keyword>
<accession>A0AAD3T6S9</accession>